<dbReference type="AlphaFoldDB" id="A0A3Q0FQK2"/>
<dbReference type="KEGG" id="asn:112548335"/>
<feature type="region of interest" description="Disordered" evidence="1">
    <location>
        <begin position="292"/>
        <end position="331"/>
    </location>
</feature>
<keyword evidence="3" id="KW-0812">Transmembrane</keyword>
<dbReference type="GO" id="GO:0097524">
    <property type="term" value="C:sperm plasma membrane"/>
    <property type="evidence" value="ECO:0007669"/>
    <property type="project" value="InterPro"/>
</dbReference>
<keyword evidence="2" id="KW-1185">Reference proteome</keyword>
<proteinExistence type="predicted"/>
<dbReference type="RefSeq" id="XP_025049562.1">
    <property type="nucleotide sequence ID" value="XM_025193777.1"/>
</dbReference>
<evidence type="ECO:0000256" key="1">
    <source>
        <dbReference type="SAM" id="MobiDB-lite"/>
    </source>
</evidence>
<dbReference type="GO" id="GO:0002080">
    <property type="term" value="C:acrosomal membrane"/>
    <property type="evidence" value="ECO:0007669"/>
    <property type="project" value="TreeGrafter"/>
</dbReference>
<dbReference type="PANTHER" id="PTHR38808:SF1">
    <property type="entry name" value="SPERM-EGG FUSION PROTEIN TMEM95"/>
    <property type="match status" value="1"/>
</dbReference>
<dbReference type="InterPro" id="IPR027984">
    <property type="entry name" value="TMEM95"/>
</dbReference>
<dbReference type="Pfam" id="PF15203">
    <property type="entry name" value="TMEM95"/>
    <property type="match status" value="1"/>
</dbReference>
<evidence type="ECO:0000313" key="3">
    <source>
        <dbReference type="RefSeq" id="XP_025049562.1"/>
    </source>
</evidence>
<reference evidence="3" key="1">
    <citation type="submission" date="2025-08" db="UniProtKB">
        <authorList>
            <consortium name="RefSeq"/>
        </authorList>
    </citation>
    <scope>IDENTIFICATION</scope>
</reference>
<organism evidence="2 3">
    <name type="scientific">Alligator sinensis</name>
    <name type="common">Chinese alligator</name>
    <dbReference type="NCBI Taxonomy" id="38654"/>
    <lineage>
        <taxon>Eukaryota</taxon>
        <taxon>Metazoa</taxon>
        <taxon>Chordata</taxon>
        <taxon>Craniata</taxon>
        <taxon>Vertebrata</taxon>
        <taxon>Euteleostomi</taxon>
        <taxon>Archelosauria</taxon>
        <taxon>Archosauria</taxon>
        <taxon>Crocodylia</taxon>
        <taxon>Alligatoridae</taxon>
        <taxon>Alligatorinae</taxon>
        <taxon>Alligator</taxon>
    </lineage>
</organism>
<sequence>MPADYWDLHHHPPHLNPRDYLSPWGQDLPHHIHPPGAIICPPGMGCTPLACTSAPQGLLSAPCLPLLLLLSLLPTLTGGCVQCPPGRRGLAGRFARLCTRYEAGREGRACSKYPWVGQTLRGFALEDQAVEVVTEKIHRVFRLMELGHNLSDLPVFWDWLHEVKLPEFTRDALCPPACRGTAWALNCSTCRRDKVPCWALESCYSGERGGGQVQSQATPPLGHTPQWGCSRLGSDPAPNPFPLPPSCPFPLSDALPTILSPAPFPMIRLWPHPFNPMDMALPTIPGPASFPDEALAPPLLPHGHGSARKPRPHPLCPLPPRLGESPAPTASDRGRLCRLLRTGIGQLHPGVSAGDRAGLGAGGAGHIGGGHAVAALIDSFLPRFRFRPEQGAQ</sequence>
<dbReference type="PANTHER" id="PTHR38808">
    <property type="entry name" value="TRANSMEMBRANE PROTEIN 95"/>
    <property type="match status" value="1"/>
</dbReference>
<accession>A0A3Q0FQK2</accession>
<dbReference type="InParanoid" id="A0A3Q0FQK2"/>
<gene>
    <name evidence="3" type="primary">TMEM95</name>
</gene>
<dbReference type="CTD" id="339168"/>
<keyword evidence="3" id="KW-0472">Membrane</keyword>
<dbReference type="GO" id="GO:0007342">
    <property type="term" value="P:fusion of sperm to egg plasma membrane involved in single fertilization"/>
    <property type="evidence" value="ECO:0007669"/>
    <property type="project" value="InterPro"/>
</dbReference>
<dbReference type="GeneID" id="112548335"/>
<dbReference type="STRING" id="38654.A0A3Q0FQK2"/>
<dbReference type="Proteomes" id="UP000189705">
    <property type="component" value="Unplaced"/>
</dbReference>
<evidence type="ECO:0000313" key="2">
    <source>
        <dbReference type="Proteomes" id="UP000189705"/>
    </source>
</evidence>
<name>A0A3Q0FQK2_ALLSI</name>
<protein>
    <submittedName>
        <fullName evidence="3">Transmembrane protein 95 isoform X1</fullName>
    </submittedName>
</protein>